<gene>
    <name evidence="1" type="ORF">MLD38_006418</name>
</gene>
<reference evidence="2" key="1">
    <citation type="journal article" date="2023" name="Front. Plant Sci.">
        <title>Chromosomal-level genome assembly of Melastoma candidum provides insights into trichome evolution.</title>
        <authorList>
            <person name="Zhong Y."/>
            <person name="Wu W."/>
            <person name="Sun C."/>
            <person name="Zou P."/>
            <person name="Liu Y."/>
            <person name="Dai S."/>
            <person name="Zhou R."/>
        </authorList>
    </citation>
    <scope>NUCLEOTIDE SEQUENCE [LARGE SCALE GENOMIC DNA]</scope>
</reference>
<accession>A0ACB9RMV5</accession>
<name>A0ACB9RMV5_9MYRT</name>
<evidence type="ECO:0000313" key="2">
    <source>
        <dbReference type="Proteomes" id="UP001057402"/>
    </source>
</evidence>
<comment type="caution">
    <text evidence="1">The sequence shown here is derived from an EMBL/GenBank/DDBJ whole genome shotgun (WGS) entry which is preliminary data.</text>
</comment>
<sequence length="526" mass="57595">MFAASSAGCGLTRDTASSRARKAEICGRVGSGNQHSVSRGPRKCRPSSPALSRIGEDNTGSSSRSRLPTQNRSDSLVKPRKILYSRLTSGSSGTSCVPDEPEIPIDVPPAGEIRRGRHAGRRGDEVSEVALDVVGDSSRAHSPRNNTTEMDGSPLNSTLTSSGPTKARIPSQAKRAYESRDNLTNSRLNLATNSRSPNEFSSNLNFDRRKGLSKKTATSGEGGTSNRDKKVKQPSDGRTARGFGQGVEISESRRRRARCATIDSNPAVSSVRTRRQNAYDEPRHSVQSNSSESQVMSLRTMRCSEVLDEMVLSLRRSIEATTGRLGTHSHAGSSSEGSRSALLSDVSEMNFPGDLRNNNGFPQYHIEGIVEVLLALDRIEQDDDLTYEPVIATNLFLNGMNLYDQHRDMRLDIDDMSYEELLALEERMGTVSTALTEEELVKSLRIDLYHHPPLSGGTSHHCGQKDDLKCSICQEEYVSGDEVGRLPCEHQYHIACAQQWLRIKNWCPVCKGSAVASSSSSPSRLR</sequence>
<dbReference type="Proteomes" id="UP001057402">
    <property type="component" value="Chromosome 3"/>
</dbReference>
<evidence type="ECO:0000313" key="1">
    <source>
        <dbReference type="EMBL" id="KAI4380199.1"/>
    </source>
</evidence>
<dbReference type="EMBL" id="CM042882">
    <property type="protein sequence ID" value="KAI4380199.1"/>
    <property type="molecule type" value="Genomic_DNA"/>
</dbReference>
<protein>
    <submittedName>
        <fullName evidence="1">Uncharacterized protein</fullName>
    </submittedName>
</protein>
<keyword evidence="2" id="KW-1185">Reference proteome</keyword>
<proteinExistence type="predicted"/>
<organism evidence="1 2">
    <name type="scientific">Melastoma candidum</name>
    <dbReference type="NCBI Taxonomy" id="119954"/>
    <lineage>
        <taxon>Eukaryota</taxon>
        <taxon>Viridiplantae</taxon>
        <taxon>Streptophyta</taxon>
        <taxon>Embryophyta</taxon>
        <taxon>Tracheophyta</taxon>
        <taxon>Spermatophyta</taxon>
        <taxon>Magnoliopsida</taxon>
        <taxon>eudicotyledons</taxon>
        <taxon>Gunneridae</taxon>
        <taxon>Pentapetalae</taxon>
        <taxon>rosids</taxon>
        <taxon>malvids</taxon>
        <taxon>Myrtales</taxon>
        <taxon>Melastomataceae</taxon>
        <taxon>Melastomatoideae</taxon>
        <taxon>Melastomateae</taxon>
        <taxon>Melastoma</taxon>
    </lineage>
</organism>